<dbReference type="InterPro" id="IPR000477">
    <property type="entry name" value="RT_dom"/>
</dbReference>
<dbReference type="AlphaFoldDB" id="A0A183TLC8"/>
<keyword evidence="3" id="KW-1185">Reference proteome</keyword>
<sequence>MMARITNSGAIYEAFVVTSGVKQGCVLIPTAFSLMFSAMLLDANGHQQRLQDGRSTPQSSVNGLPTATIIRGRRIADDRALNAATQEDIPRTMCIVSTPCKNFDLTTNTENTVVVHQPPQHRLQYILHQRQ</sequence>
<evidence type="ECO:0000313" key="4">
    <source>
        <dbReference type="WBParaSite" id="SSLN_0001793101-mRNA-1"/>
    </source>
</evidence>
<feature type="domain" description="Reverse transcriptase" evidence="1">
    <location>
        <begin position="1"/>
        <end position="127"/>
    </location>
</feature>
<accession>A0A183TLC8</accession>
<dbReference type="OrthoDB" id="425014at2759"/>
<organism evidence="4">
    <name type="scientific">Schistocephalus solidus</name>
    <name type="common">Tapeworm</name>
    <dbReference type="NCBI Taxonomy" id="70667"/>
    <lineage>
        <taxon>Eukaryota</taxon>
        <taxon>Metazoa</taxon>
        <taxon>Spiralia</taxon>
        <taxon>Lophotrochozoa</taxon>
        <taxon>Platyhelminthes</taxon>
        <taxon>Cestoda</taxon>
        <taxon>Eucestoda</taxon>
        <taxon>Diphyllobothriidea</taxon>
        <taxon>Diphyllobothriidae</taxon>
        <taxon>Schistocephalus</taxon>
    </lineage>
</organism>
<evidence type="ECO:0000259" key="1">
    <source>
        <dbReference type="PROSITE" id="PS50878"/>
    </source>
</evidence>
<dbReference type="Proteomes" id="UP000275846">
    <property type="component" value="Unassembled WGS sequence"/>
</dbReference>
<dbReference type="PANTHER" id="PTHR47027">
    <property type="entry name" value="REVERSE TRANSCRIPTASE DOMAIN-CONTAINING PROTEIN"/>
    <property type="match status" value="1"/>
</dbReference>
<reference evidence="4" key="1">
    <citation type="submission" date="2016-06" db="UniProtKB">
        <authorList>
            <consortium name="WormBaseParasite"/>
        </authorList>
    </citation>
    <scope>IDENTIFICATION</scope>
</reference>
<evidence type="ECO:0000313" key="2">
    <source>
        <dbReference type="EMBL" id="VDM03662.1"/>
    </source>
</evidence>
<proteinExistence type="predicted"/>
<reference evidence="2 3" key="2">
    <citation type="submission" date="2018-11" db="EMBL/GenBank/DDBJ databases">
        <authorList>
            <consortium name="Pathogen Informatics"/>
        </authorList>
    </citation>
    <scope>NUCLEOTIDE SEQUENCE [LARGE SCALE GENOMIC DNA]</scope>
    <source>
        <strain evidence="2 3">NST_G2</strain>
    </source>
</reference>
<name>A0A183TLC8_SCHSO</name>
<dbReference type="PANTHER" id="PTHR47027:SF26">
    <property type="entry name" value="REVERSE TRANSCRIPTASE DOMAIN-CONTAINING PROTEIN"/>
    <property type="match status" value="1"/>
</dbReference>
<protein>
    <submittedName>
        <fullName evidence="4">Reverse transcriptase domain-containing protein</fullName>
    </submittedName>
</protein>
<dbReference type="EMBL" id="UYSU01042252">
    <property type="protein sequence ID" value="VDM03662.1"/>
    <property type="molecule type" value="Genomic_DNA"/>
</dbReference>
<dbReference type="WBParaSite" id="SSLN_0001793101-mRNA-1">
    <property type="protein sequence ID" value="SSLN_0001793101-mRNA-1"/>
    <property type="gene ID" value="SSLN_0001793101"/>
</dbReference>
<gene>
    <name evidence="2" type="ORF">SSLN_LOCUS17276</name>
</gene>
<dbReference type="PROSITE" id="PS50878">
    <property type="entry name" value="RT_POL"/>
    <property type="match status" value="1"/>
</dbReference>
<evidence type="ECO:0000313" key="3">
    <source>
        <dbReference type="Proteomes" id="UP000275846"/>
    </source>
</evidence>